<comment type="caution">
    <text evidence="5">The sequence shown here is derived from an EMBL/GenBank/DDBJ whole genome shotgun (WGS) entry which is preliminary data.</text>
</comment>
<dbReference type="Gene3D" id="3.40.1400.10">
    <property type="entry name" value="Sugar-phosphate isomerase, RpiB/LacA/LacB"/>
    <property type="match status" value="1"/>
</dbReference>
<evidence type="ECO:0000313" key="5">
    <source>
        <dbReference type="EMBL" id="MBL0763881.1"/>
    </source>
</evidence>
<dbReference type="GO" id="GO:0009052">
    <property type="term" value="P:pentose-phosphate shunt, non-oxidative branch"/>
    <property type="evidence" value="ECO:0007669"/>
    <property type="project" value="TreeGrafter"/>
</dbReference>
<feature type="binding site" evidence="4">
    <location>
        <begin position="8"/>
        <end position="9"/>
    </location>
    <ligand>
        <name>D-ribulose 5-phosphate</name>
        <dbReference type="ChEBI" id="CHEBI:58121"/>
    </ligand>
</feature>
<feature type="active site" description="Proton donor" evidence="3">
    <location>
        <position position="97"/>
    </location>
</feature>
<dbReference type="GO" id="GO:0004751">
    <property type="term" value="F:ribose-5-phosphate isomerase activity"/>
    <property type="evidence" value="ECO:0007669"/>
    <property type="project" value="UniProtKB-EC"/>
</dbReference>
<dbReference type="InterPro" id="IPR004785">
    <property type="entry name" value="RpiB"/>
</dbReference>
<dbReference type="RefSeq" id="WP_201916938.1">
    <property type="nucleotide sequence ID" value="NZ_JAERQG010000001.1"/>
</dbReference>
<feature type="binding site" evidence="4">
    <location>
        <position position="98"/>
    </location>
    <ligand>
        <name>D-ribulose 5-phosphate</name>
        <dbReference type="ChEBI" id="CHEBI:58121"/>
    </ligand>
</feature>
<feature type="binding site" evidence="4">
    <location>
        <position position="131"/>
    </location>
    <ligand>
        <name>D-ribulose 5-phosphate</name>
        <dbReference type="ChEBI" id="CHEBI:58121"/>
    </ligand>
</feature>
<dbReference type="PIRSF" id="PIRSF005384">
    <property type="entry name" value="RpiB_LacA_B"/>
    <property type="match status" value="1"/>
</dbReference>
<dbReference type="Pfam" id="PF02502">
    <property type="entry name" value="LacAB_rpiB"/>
    <property type="match status" value="1"/>
</dbReference>
<dbReference type="NCBIfam" id="TIGR00689">
    <property type="entry name" value="rpiB_lacA_lacB"/>
    <property type="match status" value="1"/>
</dbReference>
<keyword evidence="2 5" id="KW-0413">Isomerase</keyword>
<dbReference type="PANTHER" id="PTHR30345">
    <property type="entry name" value="RIBOSE-5-PHOSPHATE ISOMERASE B"/>
    <property type="match status" value="1"/>
</dbReference>
<dbReference type="AlphaFoldDB" id="A0A937DI80"/>
<dbReference type="EC" id="5.3.1.6" evidence="5"/>
<evidence type="ECO:0000256" key="4">
    <source>
        <dbReference type="PIRSR" id="PIRSR005384-2"/>
    </source>
</evidence>
<dbReference type="SUPFAM" id="SSF89623">
    <property type="entry name" value="Ribose/Galactose isomerase RpiB/AlsB"/>
    <property type="match status" value="1"/>
</dbReference>
<feature type="binding site" evidence="4">
    <location>
        <begin position="65"/>
        <end position="69"/>
    </location>
    <ligand>
        <name>D-ribulose 5-phosphate</name>
        <dbReference type="ChEBI" id="CHEBI:58121"/>
    </ligand>
</feature>
<dbReference type="PANTHER" id="PTHR30345:SF0">
    <property type="entry name" value="DNA DAMAGE-REPAIR_TOLERATION PROTEIN DRT102"/>
    <property type="match status" value="1"/>
</dbReference>
<dbReference type="GO" id="GO:0019316">
    <property type="term" value="P:D-allose catabolic process"/>
    <property type="evidence" value="ECO:0007669"/>
    <property type="project" value="TreeGrafter"/>
</dbReference>
<dbReference type="NCBIfam" id="TIGR01120">
    <property type="entry name" value="rpiB"/>
    <property type="match status" value="1"/>
</dbReference>
<organism evidence="5 6">
    <name type="scientific">Marivirga atlantica</name>
    <dbReference type="NCBI Taxonomy" id="1548457"/>
    <lineage>
        <taxon>Bacteria</taxon>
        <taxon>Pseudomonadati</taxon>
        <taxon>Bacteroidota</taxon>
        <taxon>Cytophagia</taxon>
        <taxon>Cytophagales</taxon>
        <taxon>Marivirgaceae</taxon>
        <taxon>Marivirga</taxon>
    </lineage>
</organism>
<feature type="binding site" evidence="4">
    <location>
        <position position="108"/>
    </location>
    <ligand>
        <name>D-ribulose 5-phosphate</name>
        <dbReference type="ChEBI" id="CHEBI:58121"/>
    </ligand>
</feature>
<name>A0A937DI80_9BACT</name>
<protein>
    <submittedName>
        <fullName evidence="5">Ribose 5-phosphate isomerase B</fullName>
        <ecNumber evidence="5">5.3.1.6</ecNumber>
    </submittedName>
</protein>
<comment type="similarity">
    <text evidence="1">Belongs to the LacAB/RpiB family.</text>
</comment>
<sequence length="141" mass="15494">MKIAIGGDHAGFEYKAKLINFLKADHQVKDFGPSTDDSVDYPDHVHPLATAVGNEEQDLGILICGSANGVAITANKHQKIRAAIAWEEELASLAREHNNANVICLPARFVSYEKAESIIKAFLEAKFEGGRHERRVNKIPC</sequence>
<evidence type="ECO:0000256" key="2">
    <source>
        <dbReference type="ARBA" id="ARBA00023235"/>
    </source>
</evidence>
<reference evidence="5" key="1">
    <citation type="submission" date="2021-01" db="EMBL/GenBank/DDBJ databases">
        <title>Marivirga sp. nov., isolated from intertidal surface sediments.</title>
        <authorList>
            <person name="Zhang M."/>
        </authorList>
    </citation>
    <scope>NUCLEOTIDE SEQUENCE</scope>
    <source>
        <strain evidence="5">SM1354</strain>
    </source>
</reference>
<gene>
    <name evidence="5" type="primary">rpiB</name>
    <name evidence="5" type="ORF">JKP34_01380</name>
</gene>
<dbReference type="InterPro" id="IPR003500">
    <property type="entry name" value="RpiB_LacA_LacB"/>
</dbReference>
<feature type="binding site" evidence="4">
    <location>
        <position position="135"/>
    </location>
    <ligand>
        <name>D-ribulose 5-phosphate</name>
        <dbReference type="ChEBI" id="CHEBI:58121"/>
    </ligand>
</feature>
<evidence type="ECO:0000256" key="3">
    <source>
        <dbReference type="PIRSR" id="PIRSR005384-1"/>
    </source>
</evidence>
<dbReference type="Proteomes" id="UP000642920">
    <property type="component" value="Unassembled WGS sequence"/>
</dbReference>
<dbReference type="EMBL" id="JAERQG010000001">
    <property type="protein sequence ID" value="MBL0763881.1"/>
    <property type="molecule type" value="Genomic_DNA"/>
</dbReference>
<feature type="active site" description="Proton acceptor" evidence="3">
    <location>
        <position position="64"/>
    </location>
</feature>
<evidence type="ECO:0000313" key="6">
    <source>
        <dbReference type="Proteomes" id="UP000642920"/>
    </source>
</evidence>
<proteinExistence type="inferred from homology"/>
<dbReference type="InterPro" id="IPR036569">
    <property type="entry name" value="RpiB_LacA_LacB_sf"/>
</dbReference>
<keyword evidence="6" id="KW-1185">Reference proteome</keyword>
<dbReference type="NCBIfam" id="NF004051">
    <property type="entry name" value="PRK05571.1"/>
    <property type="match status" value="1"/>
</dbReference>
<accession>A0A937DI80</accession>
<evidence type="ECO:0000256" key="1">
    <source>
        <dbReference type="ARBA" id="ARBA00008754"/>
    </source>
</evidence>